<name>A0ABR2K6C9_9EUKA</name>
<feature type="transmembrane region" description="Helical" evidence="9">
    <location>
        <begin position="362"/>
        <end position="382"/>
    </location>
</feature>
<evidence type="ECO:0000256" key="8">
    <source>
        <dbReference type="SAM" id="MobiDB-lite"/>
    </source>
</evidence>
<gene>
    <name evidence="10" type="ORF">M9Y10_042154</name>
</gene>
<protein>
    <recommendedName>
        <fullName evidence="12">MatE family protein</fullName>
    </recommendedName>
</protein>
<accession>A0ABR2K6C9</accession>
<dbReference type="PANTHER" id="PTHR43549:SF2">
    <property type="entry name" value="MULTIDRUG RESISTANCE PROTEIN NORM-RELATED"/>
    <property type="match status" value="1"/>
</dbReference>
<feature type="compositionally biased region" description="Basic and acidic residues" evidence="8">
    <location>
        <begin position="10"/>
        <end position="33"/>
    </location>
</feature>
<evidence type="ECO:0000256" key="4">
    <source>
        <dbReference type="ARBA" id="ARBA00022475"/>
    </source>
</evidence>
<feature type="transmembrane region" description="Helical" evidence="9">
    <location>
        <begin position="176"/>
        <end position="197"/>
    </location>
</feature>
<feature type="transmembrane region" description="Helical" evidence="9">
    <location>
        <begin position="137"/>
        <end position="156"/>
    </location>
</feature>
<feature type="transmembrane region" description="Helical" evidence="9">
    <location>
        <begin position="204"/>
        <end position="225"/>
    </location>
</feature>
<evidence type="ECO:0000256" key="3">
    <source>
        <dbReference type="ARBA" id="ARBA00022448"/>
    </source>
</evidence>
<evidence type="ECO:0000256" key="1">
    <source>
        <dbReference type="ARBA" id="ARBA00004651"/>
    </source>
</evidence>
<feature type="transmembrane region" description="Helical" evidence="9">
    <location>
        <begin position="92"/>
        <end position="116"/>
    </location>
</feature>
<evidence type="ECO:0000313" key="10">
    <source>
        <dbReference type="EMBL" id="KAK8886687.1"/>
    </source>
</evidence>
<comment type="subcellular location">
    <subcellularLocation>
        <location evidence="1">Cell membrane</location>
        <topology evidence="1">Multi-pass membrane protein</topology>
    </subcellularLocation>
</comment>
<feature type="transmembrane region" description="Helical" evidence="9">
    <location>
        <begin position="53"/>
        <end position="72"/>
    </location>
</feature>
<comment type="similarity">
    <text evidence="2">Belongs to the multi antimicrobial extrusion (MATE) (TC 2.A.66.1) family.</text>
</comment>
<dbReference type="PANTHER" id="PTHR43549">
    <property type="entry name" value="MULTIDRUG RESISTANCE PROTEIN YPNP-RELATED"/>
    <property type="match status" value="1"/>
</dbReference>
<keyword evidence="6 9" id="KW-1133">Transmembrane helix</keyword>
<dbReference type="Pfam" id="PF01554">
    <property type="entry name" value="MatE"/>
    <property type="match status" value="1"/>
</dbReference>
<evidence type="ECO:0000256" key="2">
    <source>
        <dbReference type="ARBA" id="ARBA00010199"/>
    </source>
</evidence>
<feature type="transmembrane region" description="Helical" evidence="9">
    <location>
        <begin position="330"/>
        <end position="350"/>
    </location>
</feature>
<evidence type="ECO:0000256" key="6">
    <source>
        <dbReference type="ARBA" id="ARBA00022989"/>
    </source>
</evidence>
<feature type="transmembrane region" description="Helical" evidence="9">
    <location>
        <begin position="436"/>
        <end position="455"/>
    </location>
</feature>
<keyword evidence="4" id="KW-1003">Cell membrane</keyword>
<feature type="transmembrane region" description="Helical" evidence="9">
    <location>
        <begin position="467"/>
        <end position="491"/>
    </location>
</feature>
<feature type="transmembrane region" description="Helical" evidence="9">
    <location>
        <begin position="287"/>
        <end position="310"/>
    </location>
</feature>
<evidence type="ECO:0000256" key="9">
    <source>
        <dbReference type="SAM" id="Phobius"/>
    </source>
</evidence>
<sequence length="511" mass="57029">MEASEMEDDSQGKKEEGLNENKDEKEITVKEEDNDLLKSLEEERRRFSLLKPLPTLLILSIGPLLTSVGTALHDSCDLLVISEAYGSYGVSVAGLSSLIRFFCVGVSLFFGTAATIKISTLIGQNRQQEARQVIADLFRIAIIVSIPAAIIIYFITEPVLKYMNCPEFIRKDSISYILPIIVTLPTTVMLQLSMGVIQGEGRSVLCGILQLGVFILNCCVFAPIIEIAAKAPIKWSGVPYTLAHGIPGIILMVLIFQGTFSIKPTWSMWGRKFGHEIWDALKNASSFLIFLLANTFPPMLLMHYLLGAAGSIGQLENVNNSFNVLMKVQAFVNSFSTGISQGFMTSGSYCHGAREIDRWVKLLLWALLISFILQIIFIPIIVPKPWIVGKIWLNSPEEEYYSNKIIRIPFYTNFLFSVNEMTNTCCMSVGKGWAPYVPAVIKGILTIVASIGLYYTGKSEPVRIVYVYNILDAATFIIDVIFVFVIILPYIKKEKLLNENDQSSQISEEMY</sequence>
<dbReference type="Proteomes" id="UP001470230">
    <property type="component" value="Unassembled WGS sequence"/>
</dbReference>
<comment type="caution">
    <text evidence="10">The sequence shown here is derived from an EMBL/GenBank/DDBJ whole genome shotgun (WGS) entry which is preliminary data.</text>
</comment>
<dbReference type="CDD" id="cd12082">
    <property type="entry name" value="MATE_like"/>
    <property type="match status" value="1"/>
</dbReference>
<proteinExistence type="inferred from homology"/>
<evidence type="ECO:0008006" key="12">
    <source>
        <dbReference type="Google" id="ProtNLM"/>
    </source>
</evidence>
<evidence type="ECO:0000256" key="7">
    <source>
        <dbReference type="ARBA" id="ARBA00023136"/>
    </source>
</evidence>
<keyword evidence="5 9" id="KW-0812">Transmembrane</keyword>
<evidence type="ECO:0000313" key="11">
    <source>
        <dbReference type="Proteomes" id="UP001470230"/>
    </source>
</evidence>
<dbReference type="InterPro" id="IPR002528">
    <property type="entry name" value="MATE_fam"/>
</dbReference>
<keyword evidence="3" id="KW-0813">Transport</keyword>
<feature type="transmembrane region" description="Helical" evidence="9">
    <location>
        <begin position="245"/>
        <end position="266"/>
    </location>
</feature>
<keyword evidence="11" id="KW-1185">Reference proteome</keyword>
<dbReference type="EMBL" id="JAPFFF010000007">
    <property type="protein sequence ID" value="KAK8886687.1"/>
    <property type="molecule type" value="Genomic_DNA"/>
</dbReference>
<reference evidence="10 11" key="1">
    <citation type="submission" date="2024-04" db="EMBL/GenBank/DDBJ databases">
        <title>Tritrichomonas musculus Genome.</title>
        <authorList>
            <person name="Alves-Ferreira E."/>
            <person name="Grigg M."/>
            <person name="Lorenzi H."/>
            <person name="Galac M."/>
        </authorList>
    </citation>
    <scope>NUCLEOTIDE SEQUENCE [LARGE SCALE GENOMIC DNA]</scope>
    <source>
        <strain evidence="10 11">EAF2021</strain>
    </source>
</reference>
<feature type="region of interest" description="Disordered" evidence="8">
    <location>
        <begin position="1"/>
        <end position="33"/>
    </location>
</feature>
<organism evidence="10 11">
    <name type="scientific">Tritrichomonas musculus</name>
    <dbReference type="NCBI Taxonomy" id="1915356"/>
    <lineage>
        <taxon>Eukaryota</taxon>
        <taxon>Metamonada</taxon>
        <taxon>Parabasalia</taxon>
        <taxon>Tritrichomonadida</taxon>
        <taxon>Tritrichomonadidae</taxon>
        <taxon>Tritrichomonas</taxon>
    </lineage>
</organism>
<evidence type="ECO:0000256" key="5">
    <source>
        <dbReference type="ARBA" id="ARBA00022692"/>
    </source>
</evidence>
<dbReference type="InterPro" id="IPR052031">
    <property type="entry name" value="Membrane_Transporter-Flippase"/>
</dbReference>
<keyword evidence="7 9" id="KW-0472">Membrane</keyword>